<proteinExistence type="predicted"/>
<dbReference type="GO" id="GO:0000077">
    <property type="term" value="P:DNA damage checkpoint signaling"/>
    <property type="evidence" value="ECO:0007669"/>
    <property type="project" value="InterPro"/>
</dbReference>
<dbReference type="GO" id="GO:0000725">
    <property type="term" value="P:recombinational repair"/>
    <property type="evidence" value="ECO:0007669"/>
    <property type="project" value="TreeGrafter"/>
</dbReference>
<reference evidence="2" key="3">
    <citation type="submission" date="2025-09" db="UniProtKB">
        <authorList>
            <consortium name="Ensembl"/>
        </authorList>
    </citation>
    <scope>IDENTIFICATION</scope>
</reference>
<reference evidence="2" key="1">
    <citation type="submission" date="2020-06" db="EMBL/GenBank/DDBJ databases">
        <authorList>
            <consortium name="Wellcome Sanger Institute Data Sharing"/>
        </authorList>
    </citation>
    <scope>NUCLEOTIDE SEQUENCE [LARGE SCALE GENOMIC DNA]</scope>
</reference>
<dbReference type="AlphaFoldDB" id="A0A8C5DNS9"/>
<dbReference type="GO" id="GO:0005634">
    <property type="term" value="C:nucleus"/>
    <property type="evidence" value="ECO:0007669"/>
    <property type="project" value="InterPro"/>
</dbReference>
<dbReference type="GeneID" id="114465734"/>
<dbReference type="Pfam" id="PF15319">
    <property type="entry name" value="RHINO"/>
    <property type="match status" value="2"/>
</dbReference>
<evidence type="ECO:0000256" key="1">
    <source>
        <dbReference type="SAM" id="MobiDB-lite"/>
    </source>
</evidence>
<dbReference type="GO" id="GO:0071479">
    <property type="term" value="P:cellular response to ionizing radiation"/>
    <property type="evidence" value="ECO:0007669"/>
    <property type="project" value="InterPro"/>
</dbReference>
<evidence type="ECO:0000313" key="2">
    <source>
        <dbReference type="Ensembl" id="ENSGWIP00000008752.1"/>
    </source>
</evidence>
<gene>
    <name evidence="2" type="primary">rhno1</name>
</gene>
<feature type="compositionally biased region" description="Polar residues" evidence="1">
    <location>
        <begin position="136"/>
        <end position="150"/>
    </location>
</feature>
<dbReference type="InterPro" id="IPR029293">
    <property type="entry name" value="RHNO1"/>
</dbReference>
<dbReference type="OrthoDB" id="9942438at2759"/>
<dbReference type="PANTHER" id="PTHR35541">
    <property type="entry name" value="RAD9, HUS1, RAD1-INTERACTING NUCLEAR ORPHAN PROTEIN 1"/>
    <property type="match status" value="1"/>
</dbReference>
<accession>A0A8C5DNS9</accession>
<sequence>MPRRGKKSEKPPLQFLERPVSVAKVQRHDPEVRAAFNPKEFFTESQTESSSVLNSWVSPQFDSSAAAAAPPRRGRRKVRAAVSLVDNSTQLCRKTSASTFPSLTFRTRTTASAAENQPRALTRSKSNCVTARRASETTAQGSTGDSTPTPAQVEDESIRSSPHPLLYAPCTPPCTQQPDALAVDTPEKDYGVKVTWRRRKELMCLLKERGFLSESDALSHS</sequence>
<dbReference type="CTD" id="83695"/>
<dbReference type="RefSeq" id="XP_028306730.1">
    <property type="nucleotide sequence ID" value="XM_028450929.1"/>
</dbReference>
<organism evidence="2 3">
    <name type="scientific">Gouania willdenowi</name>
    <name type="common">Blunt-snouted clingfish</name>
    <name type="synonym">Lepadogaster willdenowi</name>
    <dbReference type="NCBI Taxonomy" id="441366"/>
    <lineage>
        <taxon>Eukaryota</taxon>
        <taxon>Metazoa</taxon>
        <taxon>Chordata</taxon>
        <taxon>Craniata</taxon>
        <taxon>Vertebrata</taxon>
        <taxon>Euteleostomi</taxon>
        <taxon>Actinopterygii</taxon>
        <taxon>Neopterygii</taxon>
        <taxon>Teleostei</taxon>
        <taxon>Neoteleostei</taxon>
        <taxon>Acanthomorphata</taxon>
        <taxon>Ovalentaria</taxon>
        <taxon>Blenniimorphae</taxon>
        <taxon>Blenniiformes</taxon>
        <taxon>Gobiesocoidei</taxon>
        <taxon>Gobiesocidae</taxon>
        <taxon>Gobiesocinae</taxon>
        <taxon>Gouania</taxon>
    </lineage>
</organism>
<evidence type="ECO:0008006" key="4">
    <source>
        <dbReference type="Google" id="ProtNLM"/>
    </source>
</evidence>
<reference evidence="2" key="2">
    <citation type="submission" date="2025-08" db="UniProtKB">
        <authorList>
            <consortium name="Ensembl"/>
        </authorList>
    </citation>
    <scope>IDENTIFICATION</scope>
</reference>
<dbReference type="Ensembl" id="ENSGWIT00000009780.1">
    <property type="protein sequence ID" value="ENSGWIP00000008752.1"/>
    <property type="gene ID" value="ENSGWIG00000005230.1"/>
</dbReference>
<keyword evidence="3" id="KW-1185">Reference proteome</keyword>
<name>A0A8C5DNS9_GOUWI</name>
<dbReference type="PANTHER" id="PTHR35541:SF1">
    <property type="entry name" value="RAD9, HUS1, RAD1-INTERACTING NUCLEAR ORPHAN PROTEIN 1"/>
    <property type="match status" value="1"/>
</dbReference>
<feature type="region of interest" description="Disordered" evidence="1">
    <location>
        <begin position="109"/>
        <end position="165"/>
    </location>
</feature>
<protein>
    <recommendedName>
        <fullName evidence="4">RAD9, HUS1, RAD1-interacting nuclear orphan protein 1</fullName>
    </recommendedName>
</protein>
<dbReference type="GO" id="GO:0005694">
    <property type="term" value="C:chromosome"/>
    <property type="evidence" value="ECO:0007669"/>
    <property type="project" value="TreeGrafter"/>
</dbReference>
<dbReference type="Proteomes" id="UP000694680">
    <property type="component" value="Chromosome 6"/>
</dbReference>
<evidence type="ECO:0000313" key="3">
    <source>
        <dbReference type="Proteomes" id="UP000694680"/>
    </source>
</evidence>